<keyword evidence="3" id="KW-1185">Reference proteome</keyword>
<comment type="caution">
    <text evidence="2">The sequence shown here is derived from an EMBL/GenBank/DDBJ whole genome shotgun (WGS) entry which is preliminary data.</text>
</comment>
<accession>A0A392UKK5</accession>
<dbReference type="EMBL" id="LXQA010835330">
    <property type="protein sequence ID" value="MCI73287.1"/>
    <property type="molecule type" value="Genomic_DNA"/>
</dbReference>
<protein>
    <submittedName>
        <fullName evidence="2">Uncharacterized protein</fullName>
    </submittedName>
</protein>
<organism evidence="2 3">
    <name type="scientific">Trifolium medium</name>
    <dbReference type="NCBI Taxonomy" id="97028"/>
    <lineage>
        <taxon>Eukaryota</taxon>
        <taxon>Viridiplantae</taxon>
        <taxon>Streptophyta</taxon>
        <taxon>Embryophyta</taxon>
        <taxon>Tracheophyta</taxon>
        <taxon>Spermatophyta</taxon>
        <taxon>Magnoliopsida</taxon>
        <taxon>eudicotyledons</taxon>
        <taxon>Gunneridae</taxon>
        <taxon>Pentapetalae</taxon>
        <taxon>rosids</taxon>
        <taxon>fabids</taxon>
        <taxon>Fabales</taxon>
        <taxon>Fabaceae</taxon>
        <taxon>Papilionoideae</taxon>
        <taxon>50 kb inversion clade</taxon>
        <taxon>NPAAA clade</taxon>
        <taxon>Hologalegina</taxon>
        <taxon>IRL clade</taxon>
        <taxon>Trifolieae</taxon>
        <taxon>Trifolium</taxon>
    </lineage>
</organism>
<feature type="non-terminal residue" evidence="2">
    <location>
        <position position="1"/>
    </location>
</feature>
<reference evidence="2 3" key="1">
    <citation type="journal article" date="2018" name="Front. Plant Sci.">
        <title>Red Clover (Trifolium pratense) and Zigzag Clover (T. medium) - A Picture of Genomic Similarities and Differences.</title>
        <authorList>
            <person name="Dluhosova J."/>
            <person name="Istvanek J."/>
            <person name="Nedelnik J."/>
            <person name="Repkova J."/>
        </authorList>
    </citation>
    <scope>NUCLEOTIDE SEQUENCE [LARGE SCALE GENOMIC DNA]</scope>
    <source>
        <strain evidence="3">cv. 10/8</strain>
        <tissue evidence="2">Leaf</tissue>
    </source>
</reference>
<sequence>VNTINHQPQQSGRQKTREAVVWRANAARRTTTSSSTSKRWRGNDGTGRREREEFVVRRLGFCEARAAADGLEDEAR</sequence>
<evidence type="ECO:0000313" key="3">
    <source>
        <dbReference type="Proteomes" id="UP000265520"/>
    </source>
</evidence>
<dbReference type="Proteomes" id="UP000265520">
    <property type="component" value="Unassembled WGS sequence"/>
</dbReference>
<evidence type="ECO:0000313" key="2">
    <source>
        <dbReference type="EMBL" id="MCI73287.1"/>
    </source>
</evidence>
<evidence type="ECO:0000256" key="1">
    <source>
        <dbReference type="SAM" id="MobiDB-lite"/>
    </source>
</evidence>
<dbReference type="AlphaFoldDB" id="A0A392UKK5"/>
<proteinExistence type="predicted"/>
<name>A0A392UKK5_9FABA</name>
<feature type="region of interest" description="Disordered" evidence="1">
    <location>
        <begin position="24"/>
        <end position="49"/>
    </location>
</feature>